<evidence type="ECO:0000313" key="2">
    <source>
        <dbReference type="EMBL" id="CAD6493151.1"/>
    </source>
</evidence>
<dbReference type="PANTHER" id="PTHR10587">
    <property type="entry name" value="GLYCOSYL TRANSFERASE-RELATED"/>
    <property type="match status" value="1"/>
</dbReference>
<reference evidence="2" key="1">
    <citation type="submission" date="2020-10" db="EMBL/GenBank/DDBJ databases">
        <authorList>
            <person name="Hahn C.J."/>
            <person name="Laso-Perez R."/>
            <person name="Vulcano F."/>
            <person name="Vaziourakis K.-M."/>
            <person name="Stokke R."/>
            <person name="Steen I.H."/>
            <person name="Teske A."/>
            <person name="Boetius A."/>
            <person name="Liebeke M."/>
            <person name="Amann R."/>
            <person name="Knittel K."/>
        </authorList>
    </citation>
    <scope>NUCLEOTIDE SEQUENCE</scope>
    <source>
        <strain evidence="2">Gfbio:e3339647-f889-4370-9287-4fb5cb688e4c:AG392J18_GoMArc1</strain>
    </source>
</reference>
<protein>
    <submittedName>
        <fullName evidence="2">4-deoxy-4-formamido-L-arabinose-phosphoundecaprenol deformylase ArnD</fullName>
    </submittedName>
</protein>
<accession>A0A811TA01</accession>
<dbReference type="GO" id="GO:0016810">
    <property type="term" value="F:hydrolase activity, acting on carbon-nitrogen (but not peptide) bonds"/>
    <property type="evidence" value="ECO:0007669"/>
    <property type="project" value="InterPro"/>
</dbReference>
<organism evidence="2 3">
    <name type="scientific">Candidatus Argoarchaeum ethanivorans</name>
    <dbReference type="NCBI Taxonomy" id="2608793"/>
    <lineage>
        <taxon>Archaea</taxon>
        <taxon>Methanobacteriati</taxon>
        <taxon>Methanobacteriota</taxon>
        <taxon>Stenosarchaea group</taxon>
        <taxon>Methanomicrobia</taxon>
        <taxon>Methanosarcinales</taxon>
        <taxon>Methanosarcinales incertae sedis</taxon>
        <taxon>GOM Arc I cluster</taxon>
        <taxon>Candidatus Argoarchaeum</taxon>
    </lineage>
</organism>
<dbReference type="InterPro" id="IPR011330">
    <property type="entry name" value="Glyco_hydro/deAcase_b/a-brl"/>
</dbReference>
<dbReference type="EMBL" id="CAJHIR010000021">
    <property type="protein sequence ID" value="CAD6493151.1"/>
    <property type="molecule type" value="Genomic_DNA"/>
</dbReference>
<evidence type="ECO:0000313" key="3">
    <source>
        <dbReference type="Proteomes" id="UP000612009"/>
    </source>
</evidence>
<dbReference type="PROSITE" id="PS51677">
    <property type="entry name" value="NODB"/>
    <property type="match status" value="1"/>
</dbReference>
<dbReference type="GO" id="GO:0005975">
    <property type="term" value="P:carbohydrate metabolic process"/>
    <property type="evidence" value="ECO:0007669"/>
    <property type="project" value="InterPro"/>
</dbReference>
<dbReference type="Proteomes" id="UP000612009">
    <property type="component" value="Unassembled WGS sequence"/>
</dbReference>
<dbReference type="Pfam" id="PF01522">
    <property type="entry name" value="Polysacc_deac_1"/>
    <property type="match status" value="1"/>
</dbReference>
<name>A0A811TA01_9EURY</name>
<dbReference type="InterPro" id="IPR050248">
    <property type="entry name" value="Polysacc_deacetylase_ArnD"/>
</dbReference>
<evidence type="ECO:0000259" key="1">
    <source>
        <dbReference type="PROSITE" id="PS51677"/>
    </source>
</evidence>
<sequence length="267" mass="30292">MKYAGLRVDIDCVKDAESLPVLLDMLKRHGVKATFFVTTGIDNIVRNMRNYMNPLDIIRKKAFKRYGLTMLNGLLFKRQVQDSENIDMIVEAGHELGLHGYDHYDWMKHLDSKSTEEIGALISRGCKLFEQAFGFYPKSFASPGFTVNSRFLGVLDDFGFSYSSDFIGEKAFYPEIGTRDKICRTLQIPVSMRSIGELNDDGFSDNQILKAVTDKLSRHSSFVFYCHSSYEPVFKPVFLEHVLKCMEESSKIVTLGEMASGLKGNIN</sequence>
<dbReference type="InterPro" id="IPR002509">
    <property type="entry name" value="NODB_dom"/>
</dbReference>
<feature type="domain" description="NodB homology" evidence="1">
    <location>
        <begin position="2"/>
        <end position="267"/>
    </location>
</feature>
<gene>
    <name evidence="2" type="primary">arnD</name>
    <name evidence="2" type="ORF">LAKADJCE_00447</name>
</gene>
<dbReference type="PANTHER" id="PTHR10587:SF137">
    <property type="entry name" value="4-DEOXY-4-FORMAMIDO-L-ARABINOSE-PHOSPHOUNDECAPRENOL DEFORMYLASE ARND-RELATED"/>
    <property type="match status" value="1"/>
</dbReference>
<comment type="caution">
    <text evidence="2">The sequence shown here is derived from an EMBL/GenBank/DDBJ whole genome shotgun (WGS) entry which is preliminary data.</text>
</comment>
<dbReference type="SUPFAM" id="SSF88713">
    <property type="entry name" value="Glycoside hydrolase/deacetylase"/>
    <property type="match status" value="1"/>
</dbReference>
<dbReference type="Gene3D" id="3.20.20.370">
    <property type="entry name" value="Glycoside hydrolase/deacetylase"/>
    <property type="match status" value="1"/>
</dbReference>
<dbReference type="AlphaFoldDB" id="A0A811TA01"/>
<proteinExistence type="predicted"/>